<name>A0A022QVH7_ERYGU</name>
<evidence type="ECO:0000313" key="3">
    <source>
        <dbReference type="Proteomes" id="UP000030748"/>
    </source>
</evidence>
<keyword evidence="3" id="KW-1185">Reference proteome</keyword>
<accession>A0A022QVH7</accession>
<feature type="region of interest" description="Disordered" evidence="1">
    <location>
        <begin position="1"/>
        <end position="20"/>
    </location>
</feature>
<dbReference type="Proteomes" id="UP000030748">
    <property type="component" value="Unassembled WGS sequence"/>
</dbReference>
<reference evidence="2 3" key="1">
    <citation type="journal article" date="2013" name="Proc. Natl. Acad. Sci. U.S.A.">
        <title>Fine-scale variation in meiotic recombination in Mimulus inferred from population shotgun sequencing.</title>
        <authorList>
            <person name="Hellsten U."/>
            <person name="Wright K.M."/>
            <person name="Jenkins J."/>
            <person name="Shu S."/>
            <person name="Yuan Y."/>
            <person name="Wessler S.R."/>
            <person name="Schmutz J."/>
            <person name="Willis J.H."/>
            <person name="Rokhsar D.S."/>
        </authorList>
    </citation>
    <scope>NUCLEOTIDE SEQUENCE [LARGE SCALE GENOMIC DNA]</scope>
    <source>
        <strain evidence="3">cv. DUN x IM62</strain>
    </source>
</reference>
<sequence length="139" mass="16159">MYSANSGDFPRNPLNTHSEISNAPVLDRNSSLLHFSKNPFTRSEFSVAWGPRLAALKQHRAALYLFRLNKILPLQTRVLKWESSILRASSQSVSAKVWSDRRARASTRLEKERQRSFLRWGPSGFLAAMRVWQREMIWE</sequence>
<organism evidence="2 3">
    <name type="scientific">Erythranthe guttata</name>
    <name type="common">Yellow monkey flower</name>
    <name type="synonym">Mimulus guttatus</name>
    <dbReference type="NCBI Taxonomy" id="4155"/>
    <lineage>
        <taxon>Eukaryota</taxon>
        <taxon>Viridiplantae</taxon>
        <taxon>Streptophyta</taxon>
        <taxon>Embryophyta</taxon>
        <taxon>Tracheophyta</taxon>
        <taxon>Spermatophyta</taxon>
        <taxon>Magnoliopsida</taxon>
        <taxon>eudicotyledons</taxon>
        <taxon>Gunneridae</taxon>
        <taxon>Pentapetalae</taxon>
        <taxon>asterids</taxon>
        <taxon>lamiids</taxon>
        <taxon>Lamiales</taxon>
        <taxon>Phrymaceae</taxon>
        <taxon>Erythranthe</taxon>
    </lineage>
</organism>
<proteinExistence type="predicted"/>
<evidence type="ECO:0000256" key="1">
    <source>
        <dbReference type="SAM" id="MobiDB-lite"/>
    </source>
</evidence>
<dbReference type="AlphaFoldDB" id="A0A022QVH7"/>
<protein>
    <submittedName>
        <fullName evidence="2">Uncharacterized protein</fullName>
    </submittedName>
</protein>
<evidence type="ECO:0000313" key="2">
    <source>
        <dbReference type="EMBL" id="EYU31323.1"/>
    </source>
</evidence>
<gene>
    <name evidence="2" type="ORF">MIMGU_mgv1a019928mg</name>
</gene>
<dbReference type="EMBL" id="KI630984">
    <property type="protein sequence ID" value="EYU31323.1"/>
    <property type="molecule type" value="Genomic_DNA"/>
</dbReference>
<dbReference type="PhylomeDB" id="A0A022QVH7"/>